<dbReference type="RefSeq" id="WP_193915693.1">
    <property type="nucleotide sequence ID" value="NZ_JADEXS020000001.1"/>
</dbReference>
<dbReference type="Gene3D" id="1.10.196.30">
    <property type="match status" value="1"/>
</dbReference>
<dbReference type="Proteomes" id="UP000622533">
    <property type="component" value="Unassembled WGS sequence"/>
</dbReference>
<reference evidence="2" key="1">
    <citation type="submission" date="2020-10" db="EMBL/GenBank/DDBJ databases">
        <authorList>
            <person name="Castelo-Branco R."/>
            <person name="Eusebio N."/>
            <person name="Adriana R."/>
            <person name="Vieira A."/>
            <person name="Brugerolle De Fraissinette N."/>
            <person name="Rezende De Castro R."/>
            <person name="Schneider M.P."/>
            <person name="Vasconcelos V."/>
            <person name="Leao P.N."/>
        </authorList>
    </citation>
    <scope>NUCLEOTIDE SEQUENCE</scope>
    <source>
        <strain evidence="2">LEGE 12446</strain>
    </source>
</reference>
<sequence length="395" mass="45862">MYRKPKLVISTVGTSLLTNQVYKFLEDDIEHWLTRLEDAANYTDDEIKRYEDIWQTVQDLEEVARNILNSNNIRDVRKASAELNGIYELYTNKNEEDKLDHHYLITEAKLDHHYLITTETAQGKITANLVKEYLTNKVEYVDIYTPDQLSTASTKNFQQGIDNLIDWVHRKAKNDYYNYDIYFNLVGGFKALQGCMNTIGMFYADKIIYVFEGKYSKLITIPRLPINVDTNKLKDHAVTLALLDAGAGFSPDKTATVPEALVAEKDGTMNISNWGKLIWKQCEHDFLIQELLDFPRIDYQSSFRGDYKKITDLNDRFLLQKTIAKVSRWLEESNGDTRAVAKQVEYYPYKGAKDKQGVDHFYVGKQFRVSCQKRGDILMLRHYGTHKYVEGKETT</sequence>
<evidence type="ECO:0000313" key="2">
    <source>
        <dbReference type="EMBL" id="MBE9022746.1"/>
    </source>
</evidence>
<comment type="caution">
    <text evidence="2">The sequence shown here is derived from an EMBL/GenBank/DDBJ whole genome shotgun (WGS) entry which is preliminary data.</text>
</comment>
<name>A0A8J6ZPB8_DESMC</name>
<evidence type="ECO:0000259" key="1">
    <source>
        <dbReference type="Pfam" id="PF09651"/>
    </source>
</evidence>
<dbReference type="NCBIfam" id="TIGR02619">
    <property type="entry name" value="putative CRISPR-associated protein, APE2256 family"/>
    <property type="match status" value="1"/>
</dbReference>
<organism evidence="2 3">
    <name type="scientific">Desmonostoc muscorum LEGE 12446</name>
    <dbReference type="NCBI Taxonomy" id="1828758"/>
    <lineage>
        <taxon>Bacteria</taxon>
        <taxon>Bacillati</taxon>
        <taxon>Cyanobacteriota</taxon>
        <taxon>Cyanophyceae</taxon>
        <taxon>Nostocales</taxon>
        <taxon>Nostocaceae</taxon>
        <taxon>Desmonostoc</taxon>
    </lineage>
</organism>
<dbReference type="AlphaFoldDB" id="A0A8J6ZPB8"/>
<dbReference type="Pfam" id="PF09651">
    <property type="entry name" value="Cas_APE2256"/>
    <property type="match status" value="1"/>
</dbReference>
<dbReference type="Gene3D" id="3.40.50.10770">
    <property type="entry name" value="Hypothetical protein VC1899 like domain (Restriction endonuclease-like)"/>
    <property type="match status" value="1"/>
</dbReference>
<proteinExistence type="predicted"/>
<feature type="domain" description="CRISPR system ring nuclease SSO1393-like" evidence="1">
    <location>
        <begin position="77"/>
        <end position="224"/>
    </location>
</feature>
<dbReference type="InterPro" id="IPR013442">
    <property type="entry name" value="SSO1393-like"/>
</dbReference>
<gene>
    <name evidence="2" type="ORF">IQ276_09975</name>
</gene>
<keyword evidence="3" id="KW-1185">Reference proteome</keyword>
<evidence type="ECO:0000313" key="3">
    <source>
        <dbReference type="Proteomes" id="UP000622533"/>
    </source>
</evidence>
<dbReference type="CDD" id="cd09742">
    <property type="entry name" value="Csm6_III-A"/>
    <property type="match status" value="1"/>
</dbReference>
<protein>
    <submittedName>
        <fullName evidence="2">Putative CRISPR-associated protein</fullName>
    </submittedName>
</protein>
<dbReference type="EMBL" id="JADEXS010000101">
    <property type="protein sequence ID" value="MBE9022746.1"/>
    <property type="molecule type" value="Genomic_DNA"/>
</dbReference>
<accession>A0A8J6ZPB8</accession>